<organism evidence="2 3">
    <name type="scientific">Kingella denitrificans ATCC 33394</name>
    <dbReference type="NCBI Taxonomy" id="888741"/>
    <lineage>
        <taxon>Bacteria</taxon>
        <taxon>Pseudomonadati</taxon>
        <taxon>Pseudomonadota</taxon>
        <taxon>Betaproteobacteria</taxon>
        <taxon>Neisseriales</taxon>
        <taxon>Neisseriaceae</taxon>
        <taxon>Kingella</taxon>
    </lineage>
</organism>
<sequence>MGLPLNGWMFLRGMRLLPPRAGMIHRVIKASVVGKKRDGDCSIQKAACTFGKCRLLFGARLRKGDYWQLIPCICGGLPLVGILQLVPLLPVTTTTNLPPLRLALMDKGSFAPMPTEAPAMLLINSLSEMPEVLLAILGSRSPACATDKLKAMLMTTSVCIIFIVYSLSRFA</sequence>
<feature type="transmembrane region" description="Helical" evidence="1">
    <location>
        <begin position="66"/>
        <end position="89"/>
    </location>
</feature>
<keyword evidence="3" id="KW-1185">Reference proteome</keyword>
<feature type="transmembrane region" description="Helical" evidence="1">
    <location>
        <begin position="149"/>
        <end position="168"/>
    </location>
</feature>
<reference evidence="2 3" key="1">
    <citation type="submission" date="2011-01" db="EMBL/GenBank/DDBJ databases">
        <authorList>
            <person name="Muzny D."/>
            <person name="Qin X."/>
            <person name="Deng J."/>
            <person name="Jiang H."/>
            <person name="Liu Y."/>
            <person name="Qu J."/>
            <person name="Song X.-Z."/>
            <person name="Zhang L."/>
            <person name="Thornton R."/>
            <person name="Coyle M."/>
            <person name="Francisco L."/>
            <person name="Jackson L."/>
            <person name="Javaid M."/>
            <person name="Korchina V."/>
            <person name="Kovar C."/>
            <person name="Mata R."/>
            <person name="Mathew T."/>
            <person name="Ngo R."/>
            <person name="Nguyen L."/>
            <person name="Nguyen N."/>
            <person name="Okwuonu G."/>
            <person name="Ongeri F."/>
            <person name="Pham C."/>
            <person name="Simmons D."/>
            <person name="Wilczek-Boney K."/>
            <person name="Hale W."/>
            <person name="Jakkamsetti A."/>
            <person name="Pham P."/>
            <person name="Ruth R."/>
            <person name="San Lucas F."/>
            <person name="Warren J."/>
            <person name="Zhang J."/>
            <person name="Zhao Z."/>
            <person name="Zhou C."/>
            <person name="Zhu D."/>
            <person name="Lee S."/>
            <person name="Bess C."/>
            <person name="Blankenburg K."/>
            <person name="Forbes L."/>
            <person name="Fu Q."/>
            <person name="Gubbala S."/>
            <person name="Hirani K."/>
            <person name="Jayaseelan J.C."/>
            <person name="Lara F."/>
            <person name="Munidasa M."/>
            <person name="Palculict T."/>
            <person name="Patil S."/>
            <person name="Pu L.-L."/>
            <person name="Saada N."/>
            <person name="Tang L."/>
            <person name="Weissenberger G."/>
            <person name="Zhu Y."/>
            <person name="Hemphill L."/>
            <person name="Shang Y."/>
            <person name="Youmans B."/>
            <person name="Ayvaz T."/>
            <person name="Ross M."/>
            <person name="Santibanez J."/>
            <person name="Aqrawi P."/>
            <person name="Gross S."/>
            <person name="Joshi V."/>
            <person name="Fowler G."/>
            <person name="Nazareth L."/>
            <person name="Reid J."/>
            <person name="Worley K."/>
            <person name="Petrosino J."/>
            <person name="Highlander S."/>
            <person name="Gibbs R."/>
        </authorList>
    </citation>
    <scope>NUCLEOTIDE SEQUENCE [LARGE SCALE GENOMIC DNA]</scope>
    <source>
        <strain evidence="2 3">ATCC 33394</strain>
    </source>
</reference>
<evidence type="ECO:0000313" key="2">
    <source>
        <dbReference type="EMBL" id="EGC16123.1"/>
    </source>
</evidence>
<dbReference type="Proteomes" id="UP000004088">
    <property type="component" value="Unassembled WGS sequence"/>
</dbReference>
<keyword evidence="1" id="KW-0812">Transmembrane</keyword>
<name>F0F2W1_9NEIS</name>
<protein>
    <submittedName>
        <fullName evidence="2">Uncharacterized protein</fullName>
    </submittedName>
</protein>
<dbReference type="HOGENOM" id="CLU_1560893_0_0_4"/>
<keyword evidence="1" id="KW-1133">Transmembrane helix</keyword>
<evidence type="ECO:0000256" key="1">
    <source>
        <dbReference type="SAM" id="Phobius"/>
    </source>
</evidence>
<dbReference type="AlphaFoldDB" id="F0F2W1"/>
<dbReference type="STRING" id="888741.HMPREF9098_2446"/>
<accession>F0F2W1</accession>
<gene>
    <name evidence="2" type="ORF">HMPREF9098_2446</name>
</gene>
<keyword evidence="1" id="KW-0472">Membrane</keyword>
<comment type="caution">
    <text evidence="2">The sequence shown here is derived from an EMBL/GenBank/DDBJ whole genome shotgun (WGS) entry which is preliminary data.</text>
</comment>
<proteinExistence type="predicted"/>
<dbReference type="EMBL" id="AEWV01000046">
    <property type="protein sequence ID" value="EGC16123.1"/>
    <property type="molecule type" value="Genomic_DNA"/>
</dbReference>
<evidence type="ECO:0000313" key="3">
    <source>
        <dbReference type="Proteomes" id="UP000004088"/>
    </source>
</evidence>